<dbReference type="Proteomes" id="UP001203410">
    <property type="component" value="Unassembled WGS sequence"/>
</dbReference>
<gene>
    <name evidence="1" type="ORF">LZ496_03150</name>
</gene>
<name>A0ABT0RRZ6_9SPHN</name>
<keyword evidence="2" id="KW-1185">Reference proteome</keyword>
<comment type="caution">
    <text evidence="1">The sequence shown here is derived from an EMBL/GenBank/DDBJ whole genome shotgun (WGS) entry which is preliminary data.</text>
</comment>
<evidence type="ECO:0000313" key="1">
    <source>
        <dbReference type="EMBL" id="MCL6697782.1"/>
    </source>
</evidence>
<evidence type="ECO:0000313" key="2">
    <source>
        <dbReference type="Proteomes" id="UP001203410"/>
    </source>
</evidence>
<proteinExistence type="predicted"/>
<dbReference type="EMBL" id="JAMGBA010000001">
    <property type="protein sequence ID" value="MCL6697782.1"/>
    <property type="molecule type" value="Genomic_DNA"/>
</dbReference>
<sequence>MSLLLAMALASAQAGTPPHENLVEDMHVVGQCLAQNQEERVRSVLALDYRSNEYRDQLWKLMRDRNVCNALIRFDIHSAGLLVAGSLAEGMLHQDDVLGRVVEATQHRTDLPEIEARDEGELIAMCVVRASPAGVAALLDTRPATQDELAAFKPLGPALSGCVRAGSTSEFSRESLRALIALGTWRLATYNLQAKS</sequence>
<organism evidence="1 2">
    <name type="scientific">Sphingomonas caseinilyticus</name>
    <dbReference type="NCBI Taxonomy" id="2908205"/>
    <lineage>
        <taxon>Bacteria</taxon>
        <taxon>Pseudomonadati</taxon>
        <taxon>Pseudomonadota</taxon>
        <taxon>Alphaproteobacteria</taxon>
        <taxon>Sphingomonadales</taxon>
        <taxon>Sphingomonadaceae</taxon>
        <taxon>Sphingomonas</taxon>
    </lineage>
</organism>
<reference evidence="1 2" key="1">
    <citation type="submission" date="2022-05" db="EMBL/GenBank/DDBJ databases">
        <authorList>
            <person name="Jo J.-H."/>
            <person name="Im W.-T."/>
        </authorList>
    </citation>
    <scope>NUCLEOTIDE SEQUENCE [LARGE SCALE GENOMIC DNA]</scope>
    <source>
        <strain evidence="1 2">NSE70-1</strain>
    </source>
</reference>
<accession>A0ABT0RRZ6</accession>
<protein>
    <submittedName>
        <fullName evidence="1">Uncharacterized protein</fullName>
    </submittedName>
</protein>
<dbReference type="RefSeq" id="WP_249903137.1">
    <property type="nucleotide sequence ID" value="NZ_JAMGBA010000001.1"/>
</dbReference>